<protein>
    <submittedName>
        <fullName evidence="11">Acyltransferase 3</fullName>
    </submittedName>
</protein>
<evidence type="ECO:0000259" key="10">
    <source>
        <dbReference type="Pfam" id="PF19040"/>
    </source>
</evidence>
<keyword evidence="6 8" id="KW-0472">Membrane</keyword>
<sequence>MGDANLRYRPELDGLRAVAVVAVFLCHLGMKSFSGGYVGVDVFFVLSGFLISHIIADDLRAGRFSIASFYERRIRRIVPALVFVGACSTVAAVAVLLPDELKAYAASLLAAALSVSNVWFANMTGYFDPAAATQPLLHTWSLGVEEQFYVVFPLLLSLAYRFGQRGVSLLVCGALPVSLAMSIALTPEDPRSAYFLIHTRAWELLMGSVVALGLVRPPRETWHRETASALGLLGIALAVLFFNDKTPFPGYAALLPCLGAALVIWAGGGTLAARCLSFKPMVFIGLISYSLYLWHWPLIVFAKLLLVQPFTPSQQLLLICAATGLSVLTWRFVETPFRRRVRAERTRKMVFAGGGLSLGALAIPAAVLVSLQGMPNRFPAEILGIAAASQDTSPKRTACHFDGTLAGDFDKSCVLGAPVAPTAIVYGDSHGAELSVALGELAEPRNESVRELTASGCPPALDFTYPSKGECPGYNARMIEHLVSLAPTTIIVATNAIAWTHEYPTEFTRGLDSVLRALSAAGHRVIVLGQVPPHPNQLPVPATLARKAMLGTKPDAYAFQPDMKALQDLDATLDKIASAAGTTYISLLPTLCNENECKAAMDGAVLYFDDNHLTVAGEKLIAAKLLAPVLWPAKTATESVDGQKPAALP</sequence>
<evidence type="ECO:0000313" key="12">
    <source>
        <dbReference type="Proteomes" id="UP000005952"/>
    </source>
</evidence>
<evidence type="ECO:0000259" key="9">
    <source>
        <dbReference type="Pfam" id="PF01757"/>
    </source>
</evidence>
<keyword evidence="2" id="KW-1003">Cell membrane</keyword>
<dbReference type="KEGG" id="hdt:HYPDE_37193"/>
<keyword evidence="5 8" id="KW-1133">Transmembrane helix</keyword>
<evidence type="ECO:0000256" key="2">
    <source>
        <dbReference type="ARBA" id="ARBA00022475"/>
    </source>
</evidence>
<dbReference type="GO" id="GO:0009103">
    <property type="term" value="P:lipopolysaccharide biosynthetic process"/>
    <property type="evidence" value="ECO:0007669"/>
    <property type="project" value="TreeGrafter"/>
</dbReference>
<reference evidence="11 12" key="1">
    <citation type="journal article" date="2013" name="Genome Announc.">
        <title>Genome sequences for three denitrifying bacterial strains isolated from a uranium- and nitrate-contaminated subsurface environment.</title>
        <authorList>
            <person name="Venkatramanan R."/>
            <person name="Prakash O."/>
            <person name="Woyke T."/>
            <person name="Chain P."/>
            <person name="Goodwin L.A."/>
            <person name="Watson D."/>
            <person name="Brooks S."/>
            <person name="Kostka J.E."/>
            <person name="Green S.J."/>
        </authorList>
    </citation>
    <scope>NUCLEOTIDE SEQUENCE [LARGE SCALE GENOMIC DNA]</scope>
    <source>
        <strain evidence="11 12">1NES1</strain>
    </source>
</reference>
<keyword evidence="12" id="KW-1185">Reference proteome</keyword>
<feature type="transmembrane region" description="Helical" evidence="8">
    <location>
        <begin position="36"/>
        <end position="56"/>
    </location>
</feature>
<evidence type="ECO:0000256" key="6">
    <source>
        <dbReference type="ARBA" id="ARBA00023136"/>
    </source>
</evidence>
<gene>
    <name evidence="11" type="ORF">HYPDE_37193</name>
</gene>
<feature type="transmembrane region" description="Helical" evidence="8">
    <location>
        <begin position="77"/>
        <end position="97"/>
    </location>
</feature>
<organism evidence="11 12">
    <name type="scientific">Hyphomicrobium denitrificans 1NES1</name>
    <dbReference type="NCBI Taxonomy" id="670307"/>
    <lineage>
        <taxon>Bacteria</taxon>
        <taxon>Pseudomonadati</taxon>
        <taxon>Pseudomonadota</taxon>
        <taxon>Alphaproteobacteria</taxon>
        <taxon>Hyphomicrobiales</taxon>
        <taxon>Hyphomicrobiaceae</taxon>
        <taxon>Hyphomicrobium</taxon>
    </lineage>
</organism>
<feature type="transmembrane region" description="Helical" evidence="8">
    <location>
        <begin position="248"/>
        <end position="266"/>
    </location>
</feature>
<evidence type="ECO:0000256" key="4">
    <source>
        <dbReference type="ARBA" id="ARBA00022692"/>
    </source>
</evidence>
<feature type="domain" description="Acyltransferase 3" evidence="9">
    <location>
        <begin position="11"/>
        <end position="330"/>
    </location>
</feature>
<evidence type="ECO:0000256" key="8">
    <source>
        <dbReference type="SAM" id="Phobius"/>
    </source>
</evidence>
<dbReference type="InterPro" id="IPR002656">
    <property type="entry name" value="Acyl_transf_3_dom"/>
</dbReference>
<evidence type="ECO:0000256" key="5">
    <source>
        <dbReference type="ARBA" id="ARBA00022989"/>
    </source>
</evidence>
<dbReference type="PANTHER" id="PTHR23028">
    <property type="entry name" value="ACETYLTRANSFERASE"/>
    <property type="match status" value="1"/>
</dbReference>
<keyword evidence="7 11" id="KW-0012">Acyltransferase</keyword>
<feature type="transmembrane region" description="Helical" evidence="8">
    <location>
        <begin position="193"/>
        <end position="214"/>
    </location>
</feature>
<dbReference type="eggNOG" id="COG2755">
    <property type="taxonomic scope" value="Bacteria"/>
</dbReference>
<dbReference type="GO" id="GO:0016788">
    <property type="term" value="F:hydrolase activity, acting on ester bonds"/>
    <property type="evidence" value="ECO:0007669"/>
    <property type="project" value="UniProtKB-ARBA"/>
</dbReference>
<dbReference type="GO" id="GO:0016747">
    <property type="term" value="F:acyltransferase activity, transferring groups other than amino-acyl groups"/>
    <property type="evidence" value="ECO:0007669"/>
    <property type="project" value="InterPro"/>
</dbReference>
<dbReference type="PANTHER" id="PTHR23028:SF53">
    <property type="entry name" value="ACYL_TRANSF_3 DOMAIN-CONTAINING PROTEIN"/>
    <property type="match status" value="1"/>
</dbReference>
<dbReference type="InterPro" id="IPR043968">
    <property type="entry name" value="SGNH"/>
</dbReference>
<dbReference type="SUPFAM" id="SSF52266">
    <property type="entry name" value="SGNH hydrolase"/>
    <property type="match status" value="1"/>
</dbReference>
<dbReference type="OrthoDB" id="9796461at2"/>
<dbReference type="eggNOG" id="COG1835">
    <property type="taxonomic scope" value="Bacteria"/>
</dbReference>
<dbReference type="Proteomes" id="UP000005952">
    <property type="component" value="Chromosome"/>
</dbReference>
<keyword evidence="3 11" id="KW-0808">Transferase</keyword>
<dbReference type="Pfam" id="PF01757">
    <property type="entry name" value="Acyl_transf_3"/>
    <property type="match status" value="1"/>
</dbReference>
<evidence type="ECO:0000256" key="1">
    <source>
        <dbReference type="ARBA" id="ARBA00004651"/>
    </source>
</evidence>
<name>N0BG69_9HYPH</name>
<dbReference type="RefSeq" id="WP_015599126.1">
    <property type="nucleotide sequence ID" value="NC_021172.1"/>
</dbReference>
<evidence type="ECO:0000313" key="11">
    <source>
        <dbReference type="EMBL" id="AGK59110.1"/>
    </source>
</evidence>
<feature type="domain" description="SGNH" evidence="10">
    <location>
        <begin position="399"/>
        <end position="625"/>
    </location>
</feature>
<accession>N0BG69</accession>
<dbReference type="EMBL" id="CP005587">
    <property type="protein sequence ID" value="AGK59110.1"/>
    <property type="molecule type" value="Genomic_DNA"/>
</dbReference>
<dbReference type="Gene3D" id="3.40.50.1110">
    <property type="entry name" value="SGNH hydrolase"/>
    <property type="match status" value="1"/>
</dbReference>
<keyword evidence="4 8" id="KW-0812">Transmembrane</keyword>
<dbReference type="InterPro" id="IPR036514">
    <property type="entry name" value="SGNH_hydro_sf"/>
</dbReference>
<dbReference type="STRING" id="670307.HYPDE_37193"/>
<dbReference type="HOGENOM" id="CLU_005679_10_4_5"/>
<dbReference type="Pfam" id="PF19040">
    <property type="entry name" value="SGNH"/>
    <property type="match status" value="1"/>
</dbReference>
<dbReference type="AlphaFoldDB" id="N0BG69"/>
<feature type="transmembrane region" description="Helical" evidence="8">
    <location>
        <begin position="167"/>
        <end position="187"/>
    </location>
</feature>
<feature type="transmembrane region" description="Helical" evidence="8">
    <location>
        <begin position="226"/>
        <end position="242"/>
    </location>
</feature>
<evidence type="ECO:0000256" key="3">
    <source>
        <dbReference type="ARBA" id="ARBA00022679"/>
    </source>
</evidence>
<feature type="transmembrane region" description="Helical" evidence="8">
    <location>
        <begin position="349"/>
        <end position="371"/>
    </location>
</feature>
<dbReference type="InterPro" id="IPR050879">
    <property type="entry name" value="Acyltransferase_3"/>
</dbReference>
<comment type="subcellular location">
    <subcellularLocation>
        <location evidence="1">Cell membrane</location>
        <topology evidence="1">Multi-pass membrane protein</topology>
    </subcellularLocation>
</comment>
<feature type="transmembrane region" description="Helical" evidence="8">
    <location>
        <begin position="103"/>
        <end position="121"/>
    </location>
</feature>
<feature type="transmembrane region" description="Helical" evidence="8">
    <location>
        <begin position="316"/>
        <end position="333"/>
    </location>
</feature>
<feature type="transmembrane region" description="Helical" evidence="8">
    <location>
        <begin position="278"/>
        <end position="296"/>
    </location>
</feature>
<evidence type="ECO:0000256" key="7">
    <source>
        <dbReference type="ARBA" id="ARBA00023315"/>
    </source>
</evidence>
<proteinExistence type="predicted"/>
<dbReference type="GO" id="GO:0005886">
    <property type="term" value="C:plasma membrane"/>
    <property type="evidence" value="ECO:0007669"/>
    <property type="project" value="UniProtKB-SubCell"/>
</dbReference>